<evidence type="ECO:0008006" key="3">
    <source>
        <dbReference type="Google" id="ProtNLM"/>
    </source>
</evidence>
<dbReference type="EMBL" id="JACGWS010000001">
    <property type="protein sequence ID" value="MBC8753236.1"/>
    <property type="molecule type" value="Genomic_DNA"/>
</dbReference>
<evidence type="ECO:0000313" key="1">
    <source>
        <dbReference type="EMBL" id="MBC8753236.1"/>
    </source>
</evidence>
<comment type="caution">
    <text evidence="1">The sequence shown here is derived from an EMBL/GenBank/DDBJ whole genome shotgun (WGS) entry which is preliminary data.</text>
</comment>
<evidence type="ECO:0000313" key="2">
    <source>
        <dbReference type="Proteomes" id="UP000619238"/>
    </source>
</evidence>
<organism evidence="1 2">
    <name type="scientific">Kordia aestuariivivens</name>
    <dbReference type="NCBI Taxonomy" id="2759037"/>
    <lineage>
        <taxon>Bacteria</taxon>
        <taxon>Pseudomonadati</taxon>
        <taxon>Bacteroidota</taxon>
        <taxon>Flavobacteriia</taxon>
        <taxon>Flavobacteriales</taxon>
        <taxon>Flavobacteriaceae</taxon>
        <taxon>Kordia</taxon>
    </lineage>
</organism>
<protein>
    <recommendedName>
        <fullName evidence="3">Natural product</fullName>
    </recommendedName>
</protein>
<proteinExistence type="predicted"/>
<name>A0ABR7Q3V3_9FLAO</name>
<reference evidence="1 2" key="1">
    <citation type="submission" date="2020-07" db="EMBL/GenBank/DDBJ databases">
        <title>Description of Kordia aestuariivivens sp. nov., isolated from a tidal flat.</title>
        <authorList>
            <person name="Park S."/>
            <person name="Yoon J.-H."/>
        </authorList>
    </citation>
    <scope>NUCLEOTIDE SEQUENCE [LARGE SCALE GENOMIC DNA]</scope>
    <source>
        <strain evidence="1 2">YSTF-M3</strain>
    </source>
</reference>
<dbReference type="RefSeq" id="WP_187560276.1">
    <property type="nucleotide sequence ID" value="NZ_JACGWS010000001.1"/>
</dbReference>
<keyword evidence="2" id="KW-1185">Reference proteome</keyword>
<dbReference type="Proteomes" id="UP000619238">
    <property type="component" value="Unassembled WGS sequence"/>
</dbReference>
<gene>
    <name evidence="1" type="ORF">H2O64_01050</name>
</gene>
<accession>A0ABR7Q3V3</accession>
<sequence>MKKYKKLALKKFKIAKLAHTLNIKGGALTNTNCGEISGETIGVTSCLNDVCNNETHEFDTCHTQGTINTRTSDSLGDYSINIM</sequence>